<organism evidence="2 3">
    <name type="scientific">Arthrobacter stackebrandtii</name>
    <dbReference type="NCBI Taxonomy" id="272161"/>
    <lineage>
        <taxon>Bacteria</taxon>
        <taxon>Bacillati</taxon>
        <taxon>Actinomycetota</taxon>
        <taxon>Actinomycetes</taxon>
        <taxon>Micrococcales</taxon>
        <taxon>Micrococcaceae</taxon>
        <taxon>Arthrobacter</taxon>
    </lineage>
</organism>
<keyword evidence="3" id="KW-1185">Reference proteome</keyword>
<gene>
    <name evidence="2" type="ORF">JOF48_001456</name>
</gene>
<dbReference type="RefSeq" id="WP_209678993.1">
    <property type="nucleotide sequence ID" value="NZ_JAGIOI010000001.1"/>
</dbReference>
<sequence>MSSTERTLFPGDTGSFPLDMRQALVRLLRGPYIDGATDPALWTTVLTHAVSLQQYLSEIFLLLEIDGERKIALLSPAGVDAVHTQPIVARKPLRREETLLALRLRVLLDRHAGSGTDVGISRAGAREILAEHRQPGAVDDKRLDEQTDAALARLLNLKLILPTELPHEYRVSNALALALPFDSIDQIPAYLAAIDAATQDAPDGQDEAFDLDGGPEVEVEVDGGLHGQLADDARSAKDSGTAEDTGRERTAQDTTMQEIF</sequence>
<dbReference type="Proteomes" id="UP000711614">
    <property type="component" value="Unassembled WGS sequence"/>
</dbReference>
<name>A0ABS4YV31_9MICC</name>
<protein>
    <recommendedName>
        <fullName evidence="4">DUF4194 domain-containing protein</fullName>
    </recommendedName>
</protein>
<accession>A0ABS4YV31</accession>
<dbReference type="Pfam" id="PF13835">
    <property type="entry name" value="DUF4194"/>
    <property type="match status" value="1"/>
</dbReference>
<proteinExistence type="predicted"/>
<feature type="region of interest" description="Disordered" evidence="1">
    <location>
        <begin position="224"/>
        <end position="260"/>
    </location>
</feature>
<evidence type="ECO:0000313" key="2">
    <source>
        <dbReference type="EMBL" id="MBP2412657.1"/>
    </source>
</evidence>
<dbReference type="InterPro" id="IPR025449">
    <property type="entry name" value="JetB"/>
</dbReference>
<evidence type="ECO:0008006" key="4">
    <source>
        <dbReference type="Google" id="ProtNLM"/>
    </source>
</evidence>
<evidence type="ECO:0000256" key="1">
    <source>
        <dbReference type="SAM" id="MobiDB-lite"/>
    </source>
</evidence>
<comment type="caution">
    <text evidence="2">The sequence shown here is derived from an EMBL/GenBank/DDBJ whole genome shotgun (WGS) entry which is preliminary data.</text>
</comment>
<dbReference type="EMBL" id="JAGIOI010000001">
    <property type="protein sequence ID" value="MBP2412657.1"/>
    <property type="molecule type" value="Genomic_DNA"/>
</dbReference>
<reference evidence="2 3" key="1">
    <citation type="submission" date="2021-03" db="EMBL/GenBank/DDBJ databases">
        <title>Sequencing the genomes of 1000 actinobacteria strains.</title>
        <authorList>
            <person name="Klenk H.-P."/>
        </authorList>
    </citation>
    <scope>NUCLEOTIDE SEQUENCE [LARGE SCALE GENOMIC DNA]</scope>
    <source>
        <strain evidence="2 3">DSM 16005</strain>
    </source>
</reference>
<evidence type="ECO:0000313" key="3">
    <source>
        <dbReference type="Proteomes" id="UP000711614"/>
    </source>
</evidence>